<sequence>MLFDYAARERTRPSYSKLLAQLLASQRRVSATLVDLLQSQVPYDLRHVVWIRAALELVNEGLSAAPEERVVAFERNGFTDLLLLNRPVDAPGAMSPAISNPSANLNGNTLSGHCMSTTRRVPGNEQRPHARGALDRAMPLDQQRVIRFAHRFRSLLQNLHVLCPRSPGAWALAHVAADHEQEVQLELRVRGERVLELRGRGFKRILADTFGHQARRRIPGPRRPVLFAQSYMLVRLAP</sequence>
<organism evidence="1 2">
    <name type="scientific">Prorocentrum cordatum</name>
    <dbReference type="NCBI Taxonomy" id="2364126"/>
    <lineage>
        <taxon>Eukaryota</taxon>
        <taxon>Sar</taxon>
        <taxon>Alveolata</taxon>
        <taxon>Dinophyceae</taxon>
        <taxon>Prorocentrales</taxon>
        <taxon>Prorocentraceae</taxon>
        <taxon>Prorocentrum</taxon>
    </lineage>
</organism>
<proteinExistence type="predicted"/>
<evidence type="ECO:0000313" key="1">
    <source>
        <dbReference type="EMBL" id="CAK0834387.1"/>
    </source>
</evidence>
<accession>A0ABN9SRN7</accession>
<comment type="caution">
    <text evidence="1">The sequence shown here is derived from an EMBL/GenBank/DDBJ whole genome shotgun (WGS) entry which is preliminary data.</text>
</comment>
<name>A0ABN9SRN7_9DINO</name>
<reference evidence="1" key="1">
    <citation type="submission" date="2023-10" db="EMBL/GenBank/DDBJ databases">
        <authorList>
            <person name="Chen Y."/>
            <person name="Shah S."/>
            <person name="Dougan E. K."/>
            <person name="Thang M."/>
            <person name="Chan C."/>
        </authorList>
    </citation>
    <scope>NUCLEOTIDE SEQUENCE [LARGE SCALE GENOMIC DNA]</scope>
</reference>
<dbReference type="EMBL" id="CAUYUJ010012669">
    <property type="protein sequence ID" value="CAK0834387.1"/>
    <property type="molecule type" value="Genomic_DNA"/>
</dbReference>
<keyword evidence="2" id="KW-1185">Reference proteome</keyword>
<protein>
    <submittedName>
        <fullName evidence="1">Uncharacterized protein</fullName>
    </submittedName>
</protein>
<gene>
    <name evidence="1" type="ORF">PCOR1329_LOCUS31822</name>
</gene>
<evidence type="ECO:0000313" key="2">
    <source>
        <dbReference type="Proteomes" id="UP001189429"/>
    </source>
</evidence>
<dbReference type="Proteomes" id="UP001189429">
    <property type="component" value="Unassembled WGS sequence"/>
</dbReference>